<keyword evidence="5" id="KW-1133">Transmembrane helix</keyword>
<comment type="caution">
    <text evidence="8">The sequence shown here is derived from an EMBL/GenBank/DDBJ whole genome shotgun (WGS) entry which is preliminary data.</text>
</comment>
<evidence type="ECO:0000256" key="1">
    <source>
        <dbReference type="ARBA" id="ARBA00004162"/>
    </source>
</evidence>
<evidence type="ECO:0000256" key="3">
    <source>
        <dbReference type="ARBA" id="ARBA00022475"/>
    </source>
</evidence>
<keyword evidence="3" id="KW-1003">Cell membrane</keyword>
<keyword evidence="6" id="KW-0472">Membrane</keyword>
<dbReference type="Pfam" id="PF02472">
    <property type="entry name" value="ExbD"/>
    <property type="match status" value="1"/>
</dbReference>
<gene>
    <name evidence="8" type="ORF">Pla123a_39170</name>
</gene>
<dbReference type="Proteomes" id="UP000318478">
    <property type="component" value="Unassembled WGS sequence"/>
</dbReference>
<protein>
    <submittedName>
        <fullName evidence="8">Biopolymer transport protein ExbD</fullName>
    </submittedName>
</protein>
<dbReference type="RefSeq" id="WP_146590040.1">
    <property type="nucleotide sequence ID" value="NZ_SJPO01000010.1"/>
</dbReference>
<dbReference type="PANTHER" id="PTHR30558:SF3">
    <property type="entry name" value="BIOPOLYMER TRANSPORT PROTEIN EXBD-RELATED"/>
    <property type="match status" value="1"/>
</dbReference>
<dbReference type="PANTHER" id="PTHR30558">
    <property type="entry name" value="EXBD MEMBRANE COMPONENT OF PMF-DRIVEN MACROMOLECULE IMPORT SYSTEM"/>
    <property type="match status" value="1"/>
</dbReference>
<dbReference type="GO" id="GO:0005886">
    <property type="term" value="C:plasma membrane"/>
    <property type="evidence" value="ECO:0007669"/>
    <property type="project" value="UniProtKB-SubCell"/>
</dbReference>
<accession>A0A5C5YGD0</accession>
<reference evidence="8 9" key="1">
    <citation type="submission" date="2019-02" db="EMBL/GenBank/DDBJ databases">
        <title>Deep-cultivation of Planctomycetes and their phenomic and genomic characterization uncovers novel biology.</title>
        <authorList>
            <person name="Wiegand S."/>
            <person name="Jogler M."/>
            <person name="Boedeker C."/>
            <person name="Pinto D."/>
            <person name="Vollmers J."/>
            <person name="Rivas-Marin E."/>
            <person name="Kohn T."/>
            <person name="Peeters S.H."/>
            <person name="Heuer A."/>
            <person name="Rast P."/>
            <person name="Oberbeckmann S."/>
            <person name="Bunk B."/>
            <person name="Jeske O."/>
            <person name="Meyerdierks A."/>
            <person name="Storesund J.E."/>
            <person name="Kallscheuer N."/>
            <person name="Luecker S."/>
            <person name="Lage O.M."/>
            <person name="Pohl T."/>
            <person name="Merkel B.J."/>
            <person name="Hornburger P."/>
            <person name="Mueller R.-W."/>
            <person name="Bruemmer F."/>
            <person name="Labrenz M."/>
            <person name="Spormann A.M."/>
            <person name="Op Den Camp H."/>
            <person name="Overmann J."/>
            <person name="Amann R."/>
            <person name="Jetten M.S.M."/>
            <person name="Mascher T."/>
            <person name="Medema M.H."/>
            <person name="Devos D.P."/>
            <person name="Kaster A.-K."/>
            <person name="Ovreas L."/>
            <person name="Rohde M."/>
            <person name="Galperin M.Y."/>
            <person name="Jogler C."/>
        </authorList>
    </citation>
    <scope>NUCLEOTIDE SEQUENCE [LARGE SCALE GENOMIC DNA]</scope>
    <source>
        <strain evidence="8 9">Pla123a</strain>
    </source>
</reference>
<sequence length="143" mass="15719">MLRYRRENDSVSMNMTPLIDVVFLLIIFFLVSSHLARQETQLDLDLPDAASGELAQASTARVVTVNLLPTGELMVAGESTPAAELTAKLEREVQRDQTPVEVRLRSDRSVPYGDVEPILAACAKANVWNLRFAVREPGPGEGN</sequence>
<evidence type="ECO:0000256" key="4">
    <source>
        <dbReference type="ARBA" id="ARBA00022692"/>
    </source>
</evidence>
<evidence type="ECO:0000256" key="2">
    <source>
        <dbReference type="ARBA" id="ARBA00005811"/>
    </source>
</evidence>
<dbReference type="EMBL" id="SJPO01000010">
    <property type="protein sequence ID" value="TWT73581.1"/>
    <property type="molecule type" value="Genomic_DNA"/>
</dbReference>
<proteinExistence type="inferred from homology"/>
<dbReference type="GO" id="GO:0015031">
    <property type="term" value="P:protein transport"/>
    <property type="evidence" value="ECO:0007669"/>
    <property type="project" value="UniProtKB-KW"/>
</dbReference>
<comment type="similarity">
    <text evidence="2 7">Belongs to the ExbD/TolR family.</text>
</comment>
<dbReference type="GO" id="GO:0022857">
    <property type="term" value="F:transmembrane transporter activity"/>
    <property type="evidence" value="ECO:0007669"/>
    <property type="project" value="InterPro"/>
</dbReference>
<keyword evidence="4 7" id="KW-0812">Transmembrane</keyword>
<evidence type="ECO:0000256" key="5">
    <source>
        <dbReference type="ARBA" id="ARBA00022989"/>
    </source>
</evidence>
<organism evidence="8 9">
    <name type="scientific">Posidoniimonas polymericola</name>
    <dbReference type="NCBI Taxonomy" id="2528002"/>
    <lineage>
        <taxon>Bacteria</taxon>
        <taxon>Pseudomonadati</taxon>
        <taxon>Planctomycetota</taxon>
        <taxon>Planctomycetia</taxon>
        <taxon>Pirellulales</taxon>
        <taxon>Lacipirellulaceae</taxon>
        <taxon>Posidoniimonas</taxon>
    </lineage>
</organism>
<name>A0A5C5YGD0_9BACT</name>
<dbReference type="OrthoDB" id="287326at2"/>
<keyword evidence="7" id="KW-0653">Protein transport</keyword>
<comment type="subcellular location">
    <subcellularLocation>
        <location evidence="1">Cell membrane</location>
        <topology evidence="1">Single-pass membrane protein</topology>
    </subcellularLocation>
    <subcellularLocation>
        <location evidence="7">Cell membrane</location>
        <topology evidence="7">Single-pass type II membrane protein</topology>
    </subcellularLocation>
</comment>
<evidence type="ECO:0000256" key="7">
    <source>
        <dbReference type="RuleBase" id="RU003879"/>
    </source>
</evidence>
<evidence type="ECO:0000313" key="8">
    <source>
        <dbReference type="EMBL" id="TWT73581.1"/>
    </source>
</evidence>
<dbReference type="Gene3D" id="3.30.420.270">
    <property type="match status" value="1"/>
</dbReference>
<keyword evidence="7" id="KW-0813">Transport</keyword>
<dbReference type="InterPro" id="IPR003400">
    <property type="entry name" value="ExbD"/>
</dbReference>
<dbReference type="AlphaFoldDB" id="A0A5C5YGD0"/>
<evidence type="ECO:0000313" key="9">
    <source>
        <dbReference type="Proteomes" id="UP000318478"/>
    </source>
</evidence>
<evidence type="ECO:0000256" key="6">
    <source>
        <dbReference type="ARBA" id="ARBA00023136"/>
    </source>
</evidence>
<keyword evidence="9" id="KW-1185">Reference proteome</keyword>